<dbReference type="SUPFAM" id="SSF90123">
    <property type="entry name" value="ABC transporter transmembrane region"/>
    <property type="match status" value="1"/>
</dbReference>
<gene>
    <name evidence="10" type="ORF">SAMN04487775_104198</name>
</gene>
<dbReference type="PROSITE" id="PS50893">
    <property type="entry name" value="ABC_TRANSPORTER_2"/>
    <property type="match status" value="1"/>
</dbReference>
<dbReference type="GO" id="GO:0005886">
    <property type="term" value="C:plasma membrane"/>
    <property type="evidence" value="ECO:0007669"/>
    <property type="project" value="UniProtKB-SubCell"/>
</dbReference>
<feature type="transmembrane region" description="Helical" evidence="7">
    <location>
        <begin position="25"/>
        <end position="47"/>
    </location>
</feature>
<comment type="subcellular location">
    <subcellularLocation>
        <location evidence="1">Cell membrane</location>
        <topology evidence="1">Multi-pass membrane protein</topology>
    </subcellularLocation>
</comment>
<dbReference type="InterPro" id="IPR017871">
    <property type="entry name" value="ABC_transporter-like_CS"/>
</dbReference>
<protein>
    <submittedName>
        <fullName evidence="10">ATP-binding cassette, subfamily B</fullName>
    </submittedName>
</protein>
<dbReference type="GO" id="GO:0034040">
    <property type="term" value="F:ATPase-coupled lipid transmembrane transporter activity"/>
    <property type="evidence" value="ECO:0007669"/>
    <property type="project" value="TreeGrafter"/>
</dbReference>
<dbReference type="InterPro" id="IPR011527">
    <property type="entry name" value="ABC1_TM_dom"/>
</dbReference>
<feature type="domain" description="ABC transporter" evidence="8">
    <location>
        <begin position="351"/>
        <end position="593"/>
    </location>
</feature>
<keyword evidence="5 7" id="KW-1133">Transmembrane helix</keyword>
<evidence type="ECO:0000256" key="2">
    <source>
        <dbReference type="ARBA" id="ARBA00022692"/>
    </source>
</evidence>
<evidence type="ECO:0000256" key="7">
    <source>
        <dbReference type="SAM" id="Phobius"/>
    </source>
</evidence>
<name>A0A1I3KBY9_9SPIR</name>
<reference evidence="11" key="1">
    <citation type="submission" date="2016-10" db="EMBL/GenBank/DDBJ databases">
        <authorList>
            <person name="Varghese N."/>
            <person name="Submissions S."/>
        </authorList>
    </citation>
    <scope>NUCLEOTIDE SEQUENCE [LARGE SCALE GENOMIC DNA]</scope>
    <source>
        <strain evidence="11">XBD1002</strain>
    </source>
</reference>
<evidence type="ECO:0000259" key="8">
    <source>
        <dbReference type="PROSITE" id="PS50893"/>
    </source>
</evidence>
<keyword evidence="2 7" id="KW-0812">Transmembrane</keyword>
<dbReference type="GO" id="GO:0140359">
    <property type="term" value="F:ABC-type transporter activity"/>
    <property type="evidence" value="ECO:0007669"/>
    <property type="project" value="InterPro"/>
</dbReference>
<evidence type="ECO:0000313" key="11">
    <source>
        <dbReference type="Proteomes" id="UP000182737"/>
    </source>
</evidence>
<feature type="transmembrane region" description="Helical" evidence="7">
    <location>
        <begin position="146"/>
        <end position="165"/>
    </location>
</feature>
<evidence type="ECO:0000259" key="9">
    <source>
        <dbReference type="PROSITE" id="PS50929"/>
    </source>
</evidence>
<dbReference type="AlphaFoldDB" id="A0A1I3KBY9"/>
<dbReference type="SMART" id="SM00382">
    <property type="entry name" value="AAA"/>
    <property type="match status" value="1"/>
</dbReference>
<dbReference type="Gene3D" id="1.20.1560.10">
    <property type="entry name" value="ABC transporter type 1, transmembrane domain"/>
    <property type="match status" value="1"/>
</dbReference>
<dbReference type="InterPro" id="IPR036640">
    <property type="entry name" value="ABC1_TM_sf"/>
</dbReference>
<evidence type="ECO:0000256" key="6">
    <source>
        <dbReference type="ARBA" id="ARBA00023136"/>
    </source>
</evidence>
<dbReference type="PANTHER" id="PTHR24221:SF646">
    <property type="entry name" value="HAEMOLYSIN SECRETION ATP-BINDING PROTEIN"/>
    <property type="match status" value="1"/>
</dbReference>
<dbReference type="RefSeq" id="WP_074931299.1">
    <property type="nucleotide sequence ID" value="NZ_FORI01000004.1"/>
</dbReference>
<evidence type="ECO:0000256" key="4">
    <source>
        <dbReference type="ARBA" id="ARBA00022840"/>
    </source>
</evidence>
<keyword evidence="3" id="KW-0547">Nucleotide-binding</keyword>
<evidence type="ECO:0000256" key="5">
    <source>
        <dbReference type="ARBA" id="ARBA00022989"/>
    </source>
</evidence>
<keyword evidence="11" id="KW-1185">Reference proteome</keyword>
<sequence>MKNTSLKNTCIAYKAVFKRYPASPFLLLLHIVTRVLIPISYTVIPAVAIRGITSGSLKYFFSSLGIVLLAVCALNMINGFCNSFLQGYRIFTRLGDFMLKFFNKSLTTGYMNIEPEPKHKIMDKASDAISGNWGGVENIMLQSMELIILIFGLFTYGTAVFMLDWKIMAITIGMFVVDTACREWAIRYSDKHREERSVIFRKINYIKNSIRNVSAGKDIRIFGLEGWFHSRFEKLLKAVEKNQRGVSLHWYFPTIADCLFMFPRDLLAYSLLIGKVLSGQIDIATFTLYLGLVSGFANWIYGLSNTFHNLRAASHAFNDYNDFMALEDLKDDGADAGTPLAEQSSSNPPEIEFRNVSFNYEGSDKKIFEDLSFKIKAGEKIALVGNNGAGKTTIVKLLCGLYPPVSGQIFVDGKLLWNSSMSVKQYMKTISVLFQDTNPFALSIAMNVASCDEKDMNRERIKESLKKAGLLEKVDTLIHKEDTYITQELDDDGVQLSGGEIQKLLLAKAIYKDGSLLVLDEPTSALDPIAESKIYEEYNRFANNKTAVFISHRLASTKFCDRILFLENGKIIEEGSHKELMEKGGKYREIFDIQSHYYAESTKDKKANQEELA</sequence>
<feature type="domain" description="ABC transmembrane type-1" evidence="9">
    <location>
        <begin position="136"/>
        <end position="312"/>
    </location>
</feature>
<dbReference type="Proteomes" id="UP000182737">
    <property type="component" value="Unassembled WGS sequence"/>
</dbReference>
<dbReference type="Gene3D" id="3.40.50.300">
    <property type="entry name" value="P-loop containing nucleotide triphosphate hydrolases"/>
    <property type="match status" value="1"/>
</dbReference>
<dbReference type="GO" id="GO:0005524">
    <property type="term" value="F:ATP binding"/>
    <property type="evidence" value="ECO:0007669"/>
    <property type="project" value="UniProtKB-KW"/>
</dbReference>
<dbReference type="InterPro" id="IPR003439">
    <property type="entry name" value="ABC_transporter-like_ATP-bd"/>
</dbReference>
<organism evidence="10 11">
    <name type="scientific">Treponema bryantii</name>
    <dbReference type="NCBI Taxonomy" id="163"/>
    <lineage>
        <taxon>Bacteria</taxon>
        <taxon>Pseudomonadati</taxon>
        <taxon>Spirochaetota</taxon>
        <taxon>Spirochaetia</taxon>
        <taxon>Spirochaetales</taxon>
        <taxon>Treponemataceae</taxon>
        <taxon>Treponema</taxon>
    </lineage>
</organism>
<dbReference type="EMBL" id="FORI01000004">
    <property type="protein sequence ID" value="SFI69967.1"/>
    <property type="molecule type" value="Genomic_DNA"/>
</dbReference>
<dbReference type="GO" id="GO:0016887">
    <property type="term" value="F:ATP hydrolysis activity"/>
    <property type="evidence" value="ECO:0007669"/>
    <property type="project" value="InterPro"/>
</dbReference>
<proteinExistence type="predicted"/>
<keyword evidence="4 10" id="KW-0067">ATP-binding</keyword>
<evidence type="ECO:0000313" key="10">
    <source>
        <dbReference type="EMBL" id="SFI69967.1"/>
    </source>
</evidence>
<dbReference type="InterPro" id="IPR039421">
    <property type="entry name" value="Type_1_exporter"/>
</dbReference>
<dbReference type="Pfam" id="PF00005">
    <property type="entry name" value="ABC_tran"/>
    <property type="match status" value="1"/>
</dbReference>
<keyword evidence="6 7" id="KW-0472">Membrane</keyword>
<feature type="transmembrane region" description="Helical" evidence="7">
    <location>
        <begin position="59"/>
        <end position="77"/>
    </location>
</feature>
<dbReference type="PROSITE" id="PS00211">
    <property type="entry name" value="ABC_TRANSPORTER_1"/>
    <property type="match status" value="1"/>
</dbReference>
<dbReference type="SUPFAM" id="SSF52540">
    <property type="entry name" value="P-loop containing nucleoside triphosphate hydrolases"/>
    <property type="match status" value="1"/>
</dbReference>
<dbReference type="PROSITE" id="PS50929">
    <property type="entry name" value="ABC_TM1F"/>
    <property type="match status" value="1"/>
</dbReference>
<evidence type="ECO:0000256" key="3">
    <source>
        <dbReference type="ARBA" id="ARBA00022741"/>
    </source>
</evidence>
<dbReference type="OrthoDB" id="2328604at2"/>
<dbReference type="PANTHER" id="PTHR24221">
    <property type="entry name" value="ATP-BINDING CASSETTE SUB-FAMILY B"/>
    <property type="match status" value="1"/>
</dbReference>
<accession>A0A1I3KBY9</accession>
<dbReference type="InterPro" id="IPR027417">
    <property type="entry name" value="P-loop_NTPase"/>
</dbReference>
<dbReference type="InterPro" id="IPR003593">
    <property type="entry name" value="AAA+_ATPase"/>
</dbReference>
<evidence type="ECO:0000256" key="1">
    <source>
        <dbReference type="ARBA" id="ARBA00004651"/>
    </source>
</evidence>